<dbReference type="InParanoid" id="A0A423XIX5"/>
<dbReference type="AlphaFoldDB" id="A0A423XIX5"/>
<feature type="compositionally biased region" description="Acidic residues" evidence="1">
    <location>
        <begin position="169"/>
        <end position="184"/>
    </location>
</feature>
<proteinExistence type="predicted"/>
<protein>
    <submittedName>
        <fullName evidence="2">Uncharacterized protein</fullName>
    </submittedName>
</protein>
<keyword evidence="3" id="KW-1185">Reference proteome</keyword>
<dbReference type="PANTHER" id="PTHR22705">
    <property type="entry name" value="ZINC FINGER, ZZ DOMAIN CONTAINING 3"/>
    <property type="match status" value="1"/>
</dbReference>
<feature type="compositionally biased region" description="Gly residues" evidence="1">
    <location>
        <begin position="158"/>
        <end position="167"/>
    </location>
</feature>
<gene>
    <name evidence="2" type="ORF">VPNG_01920</name>
</gene>
<feature type="region of interest" description="Disordered" evidence="1">
    <location>
        <begin position="277"/>
        <end position="324"/>
    </location>
</feature>
<dbReference type="EMBL" id="LKEB01000006">
    <property type="protein sequence ID" value="ROW16092.1"/>
    <property type="molecule type" value="Genomic_DNA"/>
</dbReference>
<evidence type="ECO:0000256" key="1">
    <source>
        <dbReference type="SAM" id="MobiDB-lite"/>
    </source>
</evidence>
<dbReference type="Proteomes" id="UP000285146">
    <property type="component" value="Unassembled WGS sequence"/>
</dbReference>
<sequence>MPVLKLNTQSSAQGTTTAPPRPAAPTNASRNSTPAQAGSSSSGSGEPAAPVPEPLSPQFRPISTTPIPPPTIPGFASGRQTFTHKDHPPQVESVPQPPPPEPIDFRDNVDVIALESAILLLQRQKKQAEEDIRQLRRIKEEAIARPSEFVSDLAAGRVGTGDQGAAGGADEDDDDSDEESEDGNGGDASGDGNDNGLKPSPMDASTSSKGKAAARSGSSAGSAGSSSNAAASQPPWATLPKPQDVVRMPAINWSKYAVVGESLDRLHNEQLARPTLGTPAVAGANGTYEFRGGTNPDDGKWAGVSAPYDPLKDKLKPKGAKRGG</sequence>
<dbReference type="OrthoDB" id="20473at2759"/>
<dbReference type="InterPro" id="IPR037830">
    <property type="entry name" value="ZZZ3"/>
</dbReference>
<feature type="compositionally biased region" description="Low complexity" evidence="1">
    <location>
        <begin position="204"/>
        <end position="232"/>
    </location>
</feature>
<organism evidence="2 3">
    <name type="scientific">Cytospora leucostoma</name>
    <dbReference type="NCBI Taxonomy" id="1230097"/>
    <lineage>
        <taxon>Eukaryota</taxon>
        <taxon>Fungi</taxon>
        <taxon>Dikarya</taxon>
        <taxon>Ascomycota</taxon>
        <taxon>Pezizomycotina</taxon>
        <taxon>Sordariomycetes</taxon>
        <taxon>Sordariomycetidae</taxon>
        <taxon>Diaporthales</taxon>
        <taxon>Cytosporaceae</taxon>
        <taxon>Cytospora</taxon>
    </lineage>
</organism>
<evidence type="ECO:0000313" key="3">
    <source>
        <dbReference type="Proteomes" id="UP000285146"/>
    </source>
</evidence>
<dbReference type="PANTHER" id="PTHR22705:SF0">
    <property type="entry name" value="ZZ-TYPE ZINC FINGER-CONTAINING PROTEIN 3"/>
    <property type="match status" value="1"/>
</dbReference>
<feature type="compositionally biased region" description="Polar residues" evidence="1">
    <location>
        <begin position="1"/>
        <end position="14"/>
    </location>
</feature>
<accession>A0A423XIX5</accession>
<feature type="region of interest" description="Disordered" evidence="1">
    <location>
        <begin position="140"/>
        <end position="241"/>
    </location>
</feature>
<reference evidence="2 3" key="1">
    <citation type="submission" date="2015-09" db="EMBL/GenBank/DDBJ databases">
        <title>Host preference determinants of Valsa canker pathogens revealed by comparative genomics.</title>
        <authorList>
            <person name="Yin Z."/>
            <person name="Huang L."/>
        </authorList>
    </citation>
    <scope>NUCLEOTIDE SEQUENCE [LARGE SCALE GENOMIC DNA]</scope>
    <source>
        <strain evidence="2 3">SXYLt</strain>
    </source>
</reference>
<name>A0A423XIX5_9PEZI</name>
<comment type="caution">
    <text evidence="2">The sequence shown here is derived from an EMBL/GenBank/DDBJ whole genome shotgun (WGS) entry which is preliminary data.</text>
</comment>
<feature type="region of interest" description="Disordered" evidence="1">
    <location>
        <begin position="1"/>
        <end position="105"/>
    </location>
</feature>
<evidence type="ECO:0000313" key="2">
    <source>
        <dbReference type="EMBL" id="ROW16092.1"/>
    </source>
</evidence>